<dbReference type="RefSeq" id="WP_218100530.1">
    <property type="nucleotide sequence ID" value="NZ_CAJVCE010000012.1"/>
</dbReference>
<dbReference type="PANTHER" id="PTHR33204">
    <property type="entry name" value="TRANSCRIPTIONAL REGULATOR, MARR FAMILY"/>
    <property type="match status" value="1"/>
</dbReference>
<evidence type="ECO:0000313" key="6">
    <source>
        <dbReference type="Proteomes" id="UP000730618"/>
    </source>
</evidence>
<accession>A0ABM8VLV2</accession>
<sequence length="132" mass="14978">MTTPGLKKTPDISIAVCGYSKTLEIISNKWTVLVIYALEDGAIRYGEMGRRIDGISKKMLTQTLRQLERDGLVQRHLTPAIPPIVSYSLTPLGETLLKPLRELNDWTKVHYTQVETARQEYDQTYSASTENH</sequence>
<keyword evidence="1" id="KW-0805">Transcription regulation</keyword>
<organism evidence="5 6">
    <name type="scientific">Paenibacillus allorhizosphaerae</name>
    <dbReference type="NCBI Taxonomy" id="2849866"/>
    <lineage>
        <taxon>Bacteria</taxon>
        <taxon>Bacillati</taxon>
        <taxon>Bacillota</taxon>
        <taxon>Bacilli</taxon>
        <taxon>Bacillales</taxon>
        <taxon>Paenibacillaceae</taxon>
        <taxon>Paenibacillus</taxon>
    </lineage>
</organism>
<name>A0ABM8VLV2_9BACL</name>
<keyword evidence="2" id="KW-0238">DNA-binding</keyword>
<keyword evidence="3" id="KW-0804">Transcription</keyword>
<comment type="caution">
    <text evidence="5">The sequence shown here is derived from an EMBL/GenBank/DDBJ whole genome shotgun (WGS) entry which is preliminary data.</text>
</comment>
<dbReference type="Pfam" id="PF01638">
    <property type="entry name" value="HxlR"/>
    <property type="match status" value="1"/>
</dbReference>
<dbReference type="PROSITE" id="PS51118">
    <property type="entry name" value="HTH_HXLR"/>
    <property type="match status" value="1"/>
</dbReference>
<evidence type="ECO:0000259" key="4">
    <source>
        <dbReference type="PROSITE" id="PS51118"/>
    </source>
</evidence>
<evidence type="ECO:0000256" key="3">
    <source>
        <dbReference type="ARBA" id="ARBA00023163"/>
    </source>
</evidence>
<feature type="domain" description="HTH hxlR-type" evidence="4">
    <location>
        <begin position="17"/>
        <end position="115"/>
    </location>
</feature>
<gene>
    <name evidence="5" type="ORF">PAECIP111802_04244</name>
</gene>
<dbReference type="PANTHER" id="PTHR33204:SF37">
    <property type="entry name" value="HTH-TYPE TRANSCRIPTIONAL REGULATOR YODB"/>
    <property type="match status" value="1"/>
</dbReference>
<evidence type="ECO:0000256" key="2">
    <source>
        <dbReference type="ARBA" id="ARBA00023125"/>
    </source>
</evidence>
<evidence type="ECO:0000313" key="5">
    <source>
        <dbReference type="EMBL" id="CAG7648550.1"/>
    </source>
</evidence>
<protein>
    <recommendedName>
        <fullName evidence="4">HTH hxlR-type domain-containing protein</fullName>
    </recommendedName>
</protein>
<dbReference type="Proteomes" id="UP000730618">
    <property type="component" value="Unassembled WGS sequence"/>
</dbReference>
<reference evidence="5 6" key="1">
    <citation type="submission" date="2021-06" db="EMBL/GenBank/DDBJ databases">
        <authorList>
            <person name="Criscuolo A."/>
        </authorList>
    </citation>
    <scope>NUCLEOTIDE SEQUENCE [LARGE SCALE GENOMIC DNA]</scope>
    <source>
        <strain evidence="6">CIP 111802</strain>
    </source>
</reference>
<keyword evidence="6" id="KW-1185">Reference proteome</keyword>
<evidence type="ECO:0000256" key="1">
    <source>
        <dbReference type="ARBA" id="ARBA00023015"/>
    </source>
</evidence>
<proteinExistence type="predicted"/>
<dbReference type="EMBL" id="CAJVCE010000012">
    <property type="protein sequence ID" value="CAG7648550.1"/>
    <property type="molecule type" value="Genomic_DNA"/>
</dbReference>
<dbReference type="InterPro" id="IPR002577">
    <property type="entry name" value="HTH_HxlR"/>
</dbReference>